<protein>
    <submittedName>
        <fullName evidence="4">Prepilin peptidase</fullName>
    </submittedName>
</protein>
<dbReference type="Gene3D" id="1.20.120.1220">
    <property type="match status" value="1"/>
</dbReference>
<proteinExistence type="inferred from homology"/>
<dbReference type="InterPro" id="IPR050882">
    <property type="entry name" value="Prepilin_peptidase/N-MTase"/>
</dbReference>
<feature type="domain" description="Prepilin type IV endopeptidase peptidase" evidence="3">
    <location>
        <begin position="5"/>
        <end position="106"/>
    </location>
</feature>
<comment type="caution">
    <text evidence="4">The sequence shown here is derived from an EMBL/GenBank/DDBJ whole genome shotgun (WGS) entry which is preliminary data.</text>
</comment>
<dbReference type="RefSeq" id="WP_377909861.1">
    <property type="nucleotide sequence ID" value="NZ_JBHSGK010000013.1"/>
</dbReference>
<feature type="transmembrane region" description="Helical" evidence="2">
    <location>
        <begin position="131"/>
        <end position="150"/>
    </location>
</feature>
<comment type="similarity">
    <text evidence="1">Belongs to the peptidase A24 family.</text>
</comment>
<keyword evidence="5" id="KW-1185">Reference proteome</keyword>
<dbReference type="InterPro" id="IPR000045">
    <property type="entry name" value="Prepilin_IV_endopep_pep"/>
</dbReference>
<evidence type="ECO:0000256" key="1">
    <source>
        <dbReference type="ARBA" id="ARBA00005801"/>
    </source>
</evidence>
<dbReference type="EMBL" id="JBHSGK010000013">
    <property type="protein sequence ID" value="MFC4737259.1"/>
    <property type="molecule type" value="Genomic_DNA"/>
</dbReference>
<organism evidence="4 5">
    <name type="scientific">Bacillus daqingensis</name>
    <dbReference type="NCBI Taxonomy" id="872396"/>
    <lineage>
        <taxon>Bacteria</taxon>
        <taxon>Bacillati</taxon>
        <taxon>Bacillota</taxon>
        <taxon>Bacilli</taxon>
        <taxon>Bacillales</taxon>
        <taxon>Bacillaceae</taxon>
        <taxon>Bacillus</taxon>
    </lineage>
</organism>
<reference evidence="5" key="1">
    <citation type="journal article" date="2019" name="Int. J. Syst. Evol. Microbiol.">
        <title>The Global Catalogue of Microorganisms (GCM) 10K type strain sequencing project: providing services to taxonomists for standard genome sequencing and annotation.</title>
        <authorList>
            <consortium name="The Broad Institute Genomics Platform"/>
            <consortium name="The Broad Institute Genome Sequencing Center for Infectious Disease"/>
            <person name="Wu L."/>
            <person name="Ma J."/>
        </authorList>
    </citation>
    <scope>NUCLEOTIDE SEQUENCE [LARGE SCALE GENOMIC DNA]</scope>
    <source>
        <strain evidence="5">JCM 12165</strain>
    </source>
</reference>
<keyword evidence="2" id="KW-0812">Transmembrane</keyword>
<dbReference type="PANTHER" id="PTHR30487:SF0">
    <property type="entry name" value="PREPILIN LEADER PEPTIDASE_N-METHYLTRANSFERASE-RELATED"/>
    <property type="match status" value="1"/>
</dbReference>
<evidence type="ECO:0000313" key="5">
    <source>
        <dbReference type="Proteomes" id="UP001595896"/>
    </source>
</evidence>
<feature type="transmembrane region" description="Helical" evidence="2">
    <location>
        <begin position="23"/>
        <end position="41"/>
    </location>
</feature>
<sequence>MLAAVLITMIVICVITDWRKRKIYNAVLAPALGAAFILHGAEAGAAGVGYSFLGLLAGMGLLLIPYLMKGIGAGDVKMLGVIGALMGPGFVFSAFLYTALIGGVIAAAVILIRYRRVRRGQDITAYRAIPYGIPIALGAACALVIGGGVLS</sequence>
<evidence type="ECO:0000313" key="4">
    <source>
        <dbReference type="EMBL" id="MFC4737259.1"/>
    </source>
</evidence>
<keyword evidence="2" id="KW-1133">Transmembrane helix</keyword>
<dbReference type="Proteomes" id="UP001595896">
    <property type="component" value="Unassembled WGS sequence"/>
</dbReference>
<accession>A0ABV9NYY1</accession>
<keyword evidence="2" id="KW-0472">Membrane</keyword>
<evidence type="ECO:0000259" key="3">
    <source>
        <dbReference type="Pfam" id="PF01478"/>
    </source>
</evidence>
<name>A0ABV9NYY1_9BACI</name>
<dbReference type="PANTHER" id="PTHR30487">
    <property type="entry name" value="TYPE 4 PREPILIN-LIKE PROTEINS LEADER PEPTIDE-PROCESSING ENZYME"/>
    <property type="match status" value="1"/>
</dbReference>
<evidence type="ECO:0000256" key="2">
    <source>
        <dbReference type="SAM" id="Phobius"/>
    </source>
</evidence>
<feature type="transmembrane region" description="Helical" evidence="2">
    <location>
        <begin position="88"/>
        <end position="111"/>
    </location>
</feature>
<feature type="transmembrane region" description="Helical" evidence="2">
    <location>
        <begin position="48"/>
        <end position="68"/>
    </location>
</feature>
<dbReference type="Pfam" id="PF01478">
    <property type="entry name" value="Peptidase_A24"/>
    <property type="match status" value="1"/>
</dbReference>
<gene>
    <name evidence="4" type="ORF">ACFO4L_11720</name>
</gene>